<organism evidence="3 4">
    <name type="scientific">Winogradskyella luteola</name>
    <dbReference type="NCBI Taxonomy" id="2828330"/>
    <lineage>
        <taxon>Bacteria</taxon>
        <taxon>Pseudomonadati</taxon>
        <taxon>Bacteroidota</taxon>
        <taxon>Flavobacteriia</taxon>
        <taxon>Flavobacteriales</taxon>
        <taxon>Flavobacteriaceae</taxon>
        <taxon>Winogradskyella</taxon>
    </lineage>
</organism>
<gene>
    <name evidence="3" type="ORF">KCG49_05745</name>
</gene>
<evidence type="ECO:0000313" key="4">
    <source>
        <dbReference type="Proteomes" id="UP001138894"/>
    </source>
</evidence>
<dbReference type="PANTHER" id="PTHR43265:SF1">
    <property type="entry name" value="ESTERASE ESTD"/>
    <property type="match status" value="1"/>
</dbReference>
<dbReference type="GO" id="GO:0052689">
    <property type="term" value="F:carboxylic ester hydrolase activity"/>
    <property type="evidence" value="ECO:0007669"/>
    <property type="project" value="TreeGrafter"/>
</dbReference>
<evidence type="ECO:0000313" key="3">
    <source>
        <dbReference type="EMBL" id="MBV7268699.1"/>
    </source>
</evidence>
<dbReference type="RefSeq" id="WP_218545252.1">
    <property type="nucleotide sequence ID" value="NZ_JAGSPD010000004.1"/>
</dbReference>
<dbReference type="GO" id="GO:0004252">
    <property type="term" value="F:serine-type endopeptidase activity"/>
    <property type="evidence" value="ECO:0007669"/>
    <property type="project" value="InterPro"/>
</dbReference>
<protein>
    <submittedName>
        <fullName evidence="3">Alpha/beta hydrolase</fullName>
    </submittedName>
</protein>
<dbReference type="InterPro" id="IPR002471">
    <property type="entry name" value="Pept_S9_AS"/>
</dbReference>
<dbReference type="PANTHER" id="PTHR43265">
    <property type="entry name" value="ESTERASE ESTD"/>
    <property type="match status" value="1"/>
</dbReference>
<proteinExistence type="predicted"/>
<accession>A0A9X1F7K3</accession>
<dbReference type="InterPro" id="IPR022742">
    <property type="entry name" value="Hydrolase_4"/>
</dbReference>
<dbReference type="Proteomes" id="UP001138894">
    <property type="component" value="Unassembled WGS sequence"/>
</dbReference>
<dbReference type="GO" id="GO:0006508">
    <property type="term" value="P:proteolysis"/>
    <property type="evidence" value="ECO:0007669"/>
    <property type="project" value="InterPro"/>
</dbReference>
<sequence>MRVFYFLLFTITISYSQGIEGRYDGAVNREGSIQVVSFNFFLDSGNQKATYEIPECGLYDVPVENISIDNEDISFKFYYGDFDAKLKDNNKSILGLSVKWNPKIKIHLKKATPIKKTYLSESIKFKNEDIELCGTLYIPDSKKHPNPKYVVLVHGSGNQDRNTYYYISFAHKLADNGIGVLFYDKRGTGKSKGVLAGASLSILAKDANSALSYLKTRKDLNIERIGLLGTSQGGWISTIAQSEKELADFLILNVGPAVSVYEQDLHRIKYSMKIDEWKQKSIDSALAYARTYFNYAEKPTKKNWKILTRQITNVQNKNWKGYIKIPKSPESMNWFISNNYNPKNDLENLQIPVLSILGEIDPLVPPKENEANMKSYLKKANVNYKVVVIPDSPHDMITYAKFIGEDWQWPNSYWKWKKQDSKFMDVIVDFLKHI</sequence>
<evidence type="ECO:0000259" key="2">
    <source>
        <dbReference type="Pfam" id="PF12146"/>
    </source>
</evidence>
<keyword evidence="1 3" id="KW-0378">Hydrolase</keyword>
<keyword evidence="4" id="KW-1185">Reference proteome</keyword>
<dbReference type="EMBL" id="JAGSPD010000004">
    <property type="protein sequence ID" value="MBV7268699.1"/>
    <property type="molecule type" value="Genomic_DNA"/>
</dbReference>
<name>A0A9X1F7K3_9FLAO</name>
<evidence type="ECO:0000256" key="1">
    <source>
        <dbReference type="ARBA" id="ARBA00022801"/>
    </source>
</evidence>
<comment type="caution">
    <text evidence="3">The sequence shown here is derived from an EMBL/GenBank/DDBJ whole genome shotgun (WGS) entry which is preliminary data.</text>
</comment>
<dbReference type="Pfam" id="PF12146">
    <property type="entry name" value="Hydrolase_4"/>
    <property type="match status" value="1"/>
</dbReference>
<reference evidence="3" key="1">
    <citation type="submission" date="2021-04" db="EMBL/GenBank/DDBJ databases">
        <authorList>
            <person name="Pira H."/>
            <person name="Risdian C."/>
            <person name="Wink J."/>
        </authorList>
    </citation>
    <scope>NUCLEOTIDE SEQUENCE</scope>
    <source>
        <strain evidence="3">WHY3</strain>
    </source>
</reference>
<dbReference type="InterPro" id="IPR053145">
    <property type="entry name" value="AB_hydrolase_Est10"/>
</dbReference>
<dbReference type="PROSITE" id="PS00708">
    <property type="entry name" value="PRO_ENDOPEP_SER"/>
    <property type="match status" value="1"/>
</dbReference>
<feature type="domain" description="Serine aminopeptidase S33" evidence="2">
    <location>
        <begin position="148"/>
        <end position="395"/>
    </location>
</feature>
<dbReference type="AlphaFoldDB" id="A0A9X1F7K3"/>